<gene>
    <name evidence="1" type="ORF">JCM6294_3255</name>
</gene>
<dbReference type="EMBL" id="BAIR01000038">
    <property type="protein sequence ID" value="GAE20106.1"/>
    <property type="molecule type" value="Genomic_DNA"/>
</dbReference>
<organism evidence="1 2">
    <name type="scientific">Bacteroides pyogenes DSM 20611 = JCM 6294</name>
    <dbReference type="NCBI Taxonomy" id="1121100"/>
    <lineage>
        <taxon>Bacteria</taxon>
        <taxon>Pseudomonadati</taxon>
        <taxon>Bacteroidota</taxon>
        <taxon>Bacteroidia</taxon>
        <taxon>Bacteroidales</taxon>
        <taxon>Bacteroidaceae</taxon>
        <taxon>Bacteroides</taxon>
    </lineage>
</organism>
<sequence>MVFTARSDFPICAAISFCVALLFSTDTCSFHKYYMIVCKYSKYYCIRNKMSMYKAQTFTSRDFVIT</sequence>
<evidence type="ECO:0000313" key="1">
    <source>
        <dbReference type="EMBL" id="GAE20106.1"/>
    </source>
</evidence>
<comment type="caution">
    <text evidence="1">The sequence shown here is derived from an EMBL/GenBank/DDBJ whole genome shotgun (WGS) entry which is preliminary data.</text>
</comment>
<reference evidence="2" key="1">
    <citation type="journal article" date="2014" name="Genome">
        <title>Draft Genome Sequences of Three Strains of Bacteroides pyogenes Isolated from a Cat and Swine.</title>
        <authorList>
            <person name="Sakamoto M."/>
            <person name="Oshima K."/>
            <person name="Suda W."/>
            <person name="Kitamura K."/>
            <person name="Iida T."/>
            <person name="Hattori M."/>
            <person name="Ohkuma M."/>
        </authorList>
    </citation>
    <scope>NUCLEOTIDE SEQUENCE [LARGE SCALE GENOMIC DNA]</scope>
    <source>
        <strain evidence="2">JCM 6294</strain>
    </source>
</reference>
<evidence type="ECO:0000313" key="2">
    <source>
        <dbReference type="Proteomes" id="UP000018842"/>
    </source>
</evidence>
<accession>W4PJW6</accession>
<proteinExistence type="predicted"/>
<protein>
    <submittedName>
        <fullName evidence="1">Uncharacterized protein</fullName>
    </submittedName>
</protein>
<dbReference type="AlphaFoldDB" id="W4PJW6"/>
<dbReference type="Proteomes" id="UP000018842">
    <property type="component" value="Unassembled WGS sequence"/>
</dbReference>
<name>W4PJW6_9BACE</name>